<gene>
    <name evidence="5" type="ORF">SAMN05421811_12180</name>
</gene>
<sequence length="84" mass="9742">MTVDQLDPTPIYEQLARIIRERIKAGDLEERQTVPSETSLQQEHGIARGSVRRAMELLREEGWVVTIQGRGTFVAPRERWPKEE</sequence>
<evidence type="ECO:0000256" key="2">
    <source>
        <dbReference type="ARBA" id="ARBA00023125"/>
    </source>
</evidence>
<evidence type="ECO:0000313" key="6">
    <source>
        <dbReference type="Proteomes" id="UP000199361"/>
    </source>
</evidence>
<dbReference type="RefSeq" id="WP_091092707.1">
    <property type="nucleotide sequence ID" value="NZ_FOHX01000021.1"/>
</dbReference>
<dbReference type="PROSITE" id="PS50949">
    <property type="entry name" value="HTH_GNTR"/>
    <property type="match status" value="1"/>
</dbReference>
<proteinExistence type="predicted"/>
<dbReference type="GO" id="GO:0003677">
    <property type="term" value="F:DNA binding"/>
    <property type="evidence" value="ECO:0007669"/>
    <property type="project" value="UniProtKB-KW"/>
</dbReference>
<dbReference type="EMBL" id="FOHX01000021">
    <property type="protein sequence ID" value="SEU43253.1"/>
    <property type="molecule type" value="Genomic_DNA"/>
</dbReference>
<name>A0A1I0LP92_9ACTN</name>
<evidence type="ECO:0000259" key="4">
    <source>
        <dbReference type="PROSITE" id="PS50949"/>
    </source>
</evidence>
<dbReference type="InterPro" id="IPR050679">
    <property type="entry name" value="Bact_HTH_transcr_reg"/>
</dbReference>
<dbReference type="Pfam" id="PF00392">
    <property type="entry name" value="GntR"/>
    <property type="match status" value="1"/>
</dbReference>
<feature type="domain" description="HTH gntR-type" evidence="4">
    <location>
        <begin position="9"/>
        <end position="77"/>
    </location>
</feature>
<dbReference type="AlphaFoldDB" id="A0A1I0LP92"/>
<dbReference type="InterPro" id="IPR000524">
    <property type="entry name" value="Tscrpt_reg_HTH_GntR"/>
</dbReference>
<keyword evidence="1" id="KW-0805">Transcription regulation</keyword>
<keyword evidence="6" id="KW-1185">Reference proteome</keyword>
<dbReference type="GO" id="GO:0003700">
    <property type="term" value="F:DNA-binding transcription factor activity"/>
    <property type="evidence" value="ECO:0007669"/>
    <property type="project" value="InterPro"/>
</dbReference>
<keyword evidence="3" id="KW-0804">Transcription</keyword>
<dbReference type="PANTHER" id="PTHR44846:SF1">
    <property type="entry name" value="MANNOSYL-D-GLYCERATE TRANSPORT_METABOLISM SYSTEM REPRESSOR MNGR-RELATED"/>
    <property type="match status" value="1"/>
</dbReference>
<dbReference type="OrthoDB" id="4338617at2"/>
<organism evidence="5 6">
    <name type="scientific">Nonomuraea wenchangensis</name>
    <dbReference type="NCBI Taxonomy" id="568860"/>
    <lineage>
        <taxon>Bacteria</taxon>
        <taxon>Bacillati</taxon>
        <taxon>Actinomycetota</taxon>
        <taxon>Actinomycetes</taxon>
        <taxon>Streptosporangiales</taxon>
        <taxon>Streptosporangiaceae</taxon>
        <taxon>Nonomuraea</taxon>
    </lineage>
</organism>
<dbReference type="InterPro" id="IPR036388">
    <property type="entry name" value="WH-like_DNA-bd_sf"/>
</dbReference>
<reference evidence="5 6" key="1">
    <citation type="submission" date="2016-10" db="EMBL/GenBank/DDBJ databases">
        <authorList>
            <person name="de Groot N.N."/>
        </authorList>
    </citation>
    <scope>NUCLEOTIDE SEQUENCE [LARGE SCALE GENOMIC DNA]</scope>
    <source>
        <strain evidence="5 6">CGMCC 4.5598</strain>
    </source>
</reference>
<protein>
    <submittedName>
        <fullName evidence="5">GntR family transcriptional regulator/GntR family transcriptional regulator, histidine utilization repressor</fullName>
    </submittedName>
</protein>
<keyword evidence="2" id="KW-0238">DNA-binding</keyword>
<dbReference type="Proteomes" id="UP000199361">
    <property type="component" value="Unassembled WGS sequence"/>
</dbReference>
<dbReference type="Gene3D" id="1.10.10.10">
    <property type="entry name" value="Winged helix-like DNA-binding domain superfamily/Winged helix DNA-binding domain"/>
    <property type="match status" value="1"/>
</dbReference>
<dbReference type="PRINTS" id="PR00035">
    <property type="entry name" value="HTHGNTR"/>
</dbReference>
<accession>A0A1I0LP92</accession>
<dbReference type="CDD" id="cd07377">
    <property type="entry name" value="WHTH_GntR"/>
    <property type="match status" value="1"/>
</dbReference>
<dbReference type="GO" id="GO:0045892">
    <property type="term" value="P:negative regulation of DNA-templated transcription"/>
    <property type="evidence" value="ECO:0007669"/>
    <property type="project" value="TreeGrafter"/>
</dbReference>
<dbReference type="SMART" id="SM00345">
    <property type="entry name" value="HTH_GNTR"/>
    <property type="match status" value="1"/>
</dbReference>
<dbReference type="PANTHER" id="PTHR44846">
    <property type="entry name" value="MANNOSYL-D-GLYCERATE TRANSPORT/METABOLISM SYSTEM REPRESSOR MNGR-RELATED"/>
    <property type="match status" value="1"/>
</dbReference>
<evidence type="ECO:0000313" key="5">
    <source>
        <dbReference type="EMBL" id="SEU43253.1"/>
    </source>
</evidence>
<evidence type="ECO:0000256" key="3">
    <source>
        <dbReference type="ARBA" id="ARBA00023163"/>
    </source>
</evidence>
<dbReference type="SUPFAM" id="SSF46785">
    <property type="entry name" value="Winged helix' DNA-binding domain"/>
    <property type="match status" value="1"/>
</dbReference>
<dbReference type="STRING" id="568860.SAMN05421811_12180"/>
<dbReference type="InterPro" id="IPR036390">
    <property type="entry name" value="WH_DNA-bd_sf"/>
</dbReference>
<evidence type="ECO:0000256" key="1">
    <source>
        <dbReference type="ARBA" id="ARBA00023015"/>
    </source>
</evidence>